<keyword evidence="5" id="KW-0808">Transferase</keyword>
<dbReference type="Proteomes" id="UP001174909">
    <property type="component" value="Unassembled WGS sequence"/>
</dbReference>
<dbReference type="AlphaFoldDB" id="A0AA35T2P2"/>
<dbReference type="InterPro" id="IPR013083">
    <property type="entry name" value="Znf_RING/FYVE/PHD"/>
</dbReference>
<evidence type="ECO:0000313" key="14">
    <source>
        <dbReference type="EMBL" id="CAI8039858.1"/>
    </source>
</evidence>
<evidence type="ECO:0000259" key="13">
    <source>
        <dbReference type="PROSITE" id="PS50089"/>
    </source>
</evidence>
<keyword evidence="15" id="KW-1185">Reference proteome</keyword>
<evidence type="ECO:0000256" key="3">
    <source>
        <dbReference type="ARBA" id="ARBA00012483"/>
    </source>
</evidence>
<dbReference type="PROSITE" id="PS00518">
    <property type="entry name" value="ZF_RING_1"/>
    <property type="match status" value="1"/>
</dbReference>
<evidence type="ECO:0000256" key="6">
    <source>
        <dbReference type="ARBA" id="ARBA00022723"/>
    </source>
</evidence>
<dbReference type="EMBL" id="CASHTH010003068">
    <property type="protein sequence ID" value="CAI8039858.1"/>
    <property type="molecule type" value="Genomic_DNA"/>
</dbReference>
<keyword evidence="8" id="KW-0833">Ubl conjugation pathway</keyword>
<dbReference type="Pfam" id="PF08941">
    <property type="entry name" value="USP8_interact"/>
    <property type="match status" value="1"/>
</dbReference>
<reference evidence="14" key="1">
    <citation type="submission" date="2023-03" db="EMBL/GenBank/DDBJ databases">
        <authorList>
            <person name="Steffen K."/>
            <person name="Cardenas P."/>
        </authorList>
    </citation>
    <scope>NUCLEOTIDE SEQUENCE</scope>
</reference>
<evidence type="ECO:0000256" key="10">
    <source>
        <dbReference type="ARBA" id="ARBA00030556"/>
    </source>
</evidence>
<comment type="catalytic activity">
    <reaction evidence="1">
        <text>S-ubiquitinyl-[E2 ubiquitin-conjugating enzyme]-L-cysteine + [acceptor protein]-L-lysine = [E2 ubiquitin-conjugating enzyme]-L-cysteine + N(6)-ubiquitinyl-[acceptor protein]-L-lysine.</text>
        <dbReference type="EC" id="2.3.2.27"/>
    </reaction>
</comment>
<evidence type="ECO:0000256" key="11">
    <source>
        <dbReference type="ARBA" id="ARBA00031762"/>
    </source>
</evidence>
<evidence type="ECO:0000256" key="5">
    <source>
        <dbReference type="ARBA" id="ARBA00022679"/>
    </source>
</evidence>
<comment type="pathway">
    <text evidence="2">Protein modification; protein ubiquitination.</text>
</comment>
<dbReference type="InterPro" id="IPR015036">
    <property type="entry name" value="NRDP1"/>
</dbReference>
<accession>A0AA35T2P2</accession>
<dbReference type="InterPro" id="IPR001841">
    <property type="entry name" value="Znf_RING"/>
</dbReference>
<dbReference type="SUPFAM" id="SSF57850">
    <property type="entry name" value="RING/U-box"/>
    <property type="match status" value="1"/>
</dbReference>
<name>A0AA35T2P2_GEOBA</name>
<protein>
    <recommendedName>
        <fullName evidence="4">E3 ubiquitin-protein ligase NRDP1</fullName>
        <ecNumber evidence="3">2.3.2.27</ecNumber>
    </recommendedName>
    <alternativeName>
        <fullName evidence="10">RING finger protein 41</fullName>
    </alternativeName>
    <alternativeName>
        <fullName evidence="11">RING-type E3 ubiquitin transferase NRDP1</fullName>
    </alternativeName>
</protein>
<dbReference type="GO" id="GO:0008270">
    <property type="term" value="F:zinc ion binding"/>
    <property type="evidence" value="ECO:0007669"/>
    <property type="project" value="UniProtKB-KW"/>
</dbReference>
<evidence type="ECO:0000256" key="12">
    <source>
        <dbReference type="PROSITE-ProRule" id="PRU00175"/>
    </source>
</evidence>
<dbReference type="GO" id="GO:0043122">
    <property type="term" value="P:regulation of canonical NF-kappaB signal transduction"/>
    <property type="evidence" value="ECO:0007669"/>
    <property type="project" value="TreeGrafter"/>
</dbReference>
<sequence length="317" mass="35906">MGYEITRFEEEVDEELMCSICGQVLENPIQIRKCEHCFCESCINEWLKLHSVCPNDRNPVSPLEDLTQPPRILRNLLSRLKISCNNKEFGCTAVVRLDRLKVHLDECQYNPKRPVACDKGCGLIVPLDEVPQHNCVRELYKMLKSQSDEVSSLTSKVSALEVQLTAQNREILILKEIVRGLRSSSIYAGVNSDETEKAIDTVRWLSSLKPARVRRWGGMISTPDAVLQNIIKRALQESGCPAHLLNELMANAHERRWPTGLSTLETRQANRRRYEQYVTKRVPGKQAIVIMASENEHMGDSMIVAPGLAMIFAHGVE</sequence>
<evidence type="ECO:0000256" key="4">
    <source>
        <dbReference type="ARBA" id="ARBA00015711"/>
    </source>
</evidence>
<dbReference type="EC" id="2.3.2.27" evidence="3"/>
<keyword evidence="9" id="KW-0862">Zinc</keyword>
<evidence type="ECO:0000256" key="8">
    <source>
        <dbReference type="ARBA" id="ARBA00022786"/>
    </source>
</evidence>
<dbReference type="SUPFAM" id="SSF49599">
    <property type="entry name" value="TRAF domain-like"/>
    <property type="match status" value="1"/>
</dbReference>
<dbReference type="InterPro" id="IPR037255">
    <property type="entry name" value="NRDP1_C"/>
</dbReference>
<dbReference type="GO" id="GO:0061630">
    <property type="term" value="F:ubiquitin protein ligase activity"/>
    <property type="evidence" value="ECO:0007669"/>
    <property type="project" value="UniProtKB-EC"/>
</dbReference>
<dbReference type="InterPro" id="IPR017907">
    <property type="entry name" value="Znf_RING_CS"/>
</dbReference>
<dbReference type="Gene3D" id="3.30.40.10">
    <property type="entry name" value="Zinc/RING finger domain, C3HC4 (zinc finger)"/>
    <property type="match status" value="2"/>
</dbReference>
<dbReference type="PROSITE" id="PS50089">
    <property type="entry name" value="ZF_RING_2"/>
    <property type="match status" value="1"/>
</dbReference>
<evidence type="ECO:0000256" key="7">
    <source>
        <dbReference type="ARBA" id="ARBA00022771"/>
    </source>
</evidence>
<evidence type="ECO:0000256" key="1">
    <source>
        <dbReference type="ARBA" id="ARBA00000900"/>
    </source>
</evidence>
<comment type="caution">
    <text evidence="14">The sequence shown here is derived from an EMBL/GenBank/DDBJ whole genome shotgun (WGS) entry which is preliminary data.</text>
</comment>
<evidence type="ECO:0000256" key="9">
    <source>
        <dbReference type="ARBA" id="ARBA00022833"/>
    </source>
</evidence>
<dbReference type="GO" id="GO:0016567">
    <property type="term" value="P:protein ubiquitination"/>
    <property type="evidence" value="ECO:0007669"/>
    <property type="project" value="InterPro"/>
</dbReference>
<evidence type="ECO:0000313" key="15">
    <source>
        <dbReference type="Proteomes" id="UP001174909"/>
    </source>
</evidence>
<evidence type="ECO:0000256" key="2">
    <source>
        <dbReference type="ARBA" id="ARBA00004906"/>
    </source>
</evidence>
<keyword evidence="6" id="KW-0479">Metal-binding</keyword>
<keyword evidence="7 12" id="KW-0863">Zinc-finger</keyword>
<dbReference type="SUPFAM" id="SSF160088">
    <property type="entry name" value="NRDP1 C-terminal domain-like"/>
    <property type="match status" value="1"/>
</dbReference>
<dbReference type="PANTHER" id="PTHR10131">
    <property type="entry name" value="TNF RECEPTOR ASSOCIATED FACTOR"/>
    <property type="match status" value="1"/>
</dbReference>
<feature type="domain" description="RING-type" evidence="13">
    <location>
        <begin position="18"/>
        <end position="57"/>
    </location>
</feature>
<dbReference type="Pfam" id="PF13923">
    <property type="entry name" value="zf-C3HC4_2"/>
    <property type="match status" value="1"/>
</dbReference>
<organism evidence="14 15">
    <name type="scientific">Geodia barretti</name>
    <name type="common">Barrett's horny sponge</name>
    <dbReference type="NCBI Taxonomy" id="519541"/>
    <lineage>
        <taxon>Eukaryota</taxon>
        <taxon>Metazoa</taxon>
        <taxon>Porifera</taxon>
        <taxon>Demospongiae</taxon>
        <taxon>Heteroscleromorpha</taxon>
        <taxon>Tetractinellida</taxon>
        <taxon>Astrophorina</taxon>
        <taxon>Geodiidae</taxon>
        <taxon>Geodia</taxon>
    </lineage>
</organism>
<gene>
    <name evidence="14" type="ORF">GBAR_LOCUS22224</name>
</gene>
<dbReference type="PANTHER" id="PTHR10131:SF157">
    <property type="entry name" value="RECEPTOR-ASSOCIATED FACTOR, PUTATIVE-RELATED"/>
    <property type="match status" value="1"/>
</dbReference>
<proteinExistence type="predicted"/>